<evidence type="ECO:0000313" key="2">
    <source>
        <dbReference type="Proteomes" id="UP001529369"/>
    </source>
</evidence>
<organism evidence="1 2">
    <name type="scientific">Paeniroseomonas aquatica</name>
    <dbReference type="NCBI Taxonomy" id="373043"/>
    <lineage>
        <taxon>Bacteria</taxon>
        <taxon>Pseudomonadati</taxon>
        <taxon>Pseudomonadota</taxon>
        <taxon>Alphaproteobacteria</taxon>
        <taxon>Acetobacterales</taxon>
        <taxon>Acetobacteraceae</taxon>
        <taxon>Paeniroseomonas</taxon>
    </lineage>
</organism>
<accession>A0ABT8AGL8</accession>
<gene>
    <name evidence="1" type="ORF">QWZ14_30735</name>
</gene>
<protein>
    <recommendedName>
        <fullName evidence="3">SHSP domain-containing protein</fullName>
    </recommendedName>
</protein>
<name>A0ABT8AGL8_9PROT</name>
<keyword evidence="2" id="KW-1185">Reference proteome</keyword>
<evidence type="ECO:0008006" key="3">
    <source>
        <dbReference type="Google" id="ProtNLM"/>
    </source>
</evidence>
<comment type="caution">
    <text evidence="1">The sequence shown here is derived from an EMBL/GenBank/DDBJ whole genome shotgun (WGS) entry which is preliminary data.</text>
</comment>
<dbReference type="EMBL" id="JAUFPN010000305">
    <property type="protein sequence ID" value="MDN3568775.1"/>
    <property type="molecule type" value="Genomic_DNA"/>
</dbReference>
<proteinExistence type="predicted"/>
<dbReference type="RefSeq" id="WP_290320895.1">
    <property type="nucleotide sequence ID" value="NZ_JAUFPN010000305.1"/>
</dbReference>
<reference evidence="2" key="1">
    <citation type="journal article" date="2019" name="Int. J. Syst. Evol. Microbiol.">
        <title>The Global Catalogue of Microorganisms (GCM) 10K type strain sequencing project: providing services to taxonomists for standard genome sequencing and annotation.</title>
        <authorList>
            <consortium name="The Broad Institute Genomics Platform"/>
            <consortium name="The Broad Institute Genome Sequencing Center for Infectious Disease"/>
            <person name="Wu L."/>
            <person name="Ma J."/>
        </authorList>
    </citation>
    <scope>NUCLEOTIDE SEQUENCE [LARGE SCALE GENOMIC DNA]</scope>
    <source>
        <strain evidence="2">CECT 7131</strain>
    </source>
</reference>
<evidence type="ECO:0000313" key="1">
    <source>
        <dbReference type="EMBL" id="MDN3568775.1"/>
    </source>
</evidence>
<sequence length="195" mass="21793">MISGKVDYLRKNTIAGWVNSTGQERAEVRITIRGERHVTRADIERKGTKTPANIFGFRLVLPEDFTTAALFDGTLIVEAKQEGETVRLGIWDPLAIAAKLDALDPTMLQRALVFLEPGRRALLEQALATKRDLAPAEPVTALLKPADFDEEFYLETHKDVRTAVVRGTVQSGFHHYTLYGRAEGRQLMLARLPKP</sequence>
<dbReference type="Proteomes" id="UP001529369">
    <property type="component" value="Unassembled WGS sequence"/>
</dbReference>